<dbReference type="Proteomes" id="UP001642464">
    <property type="component" value="Unassembled WGS sequence"/>
</dbReference>
<evidence type="ECO:0000313" key="4">
    <source>
        <dbReference type="EMBL" id="CAK9052134.1"/>
    </source>
</evidence>
<organism evidence="4 5">
    <name type="scientific">Durusdinium trenchii</name>
    <dbReference type="NCBI Taxonomy" id="1381693"/>
    <lineage>
        <taxon>Eukaryota</taxon>
        <taxon>Sar</taxon>
        <taxon>Alveolata</taxon>
        <taxon>Dinophyceae</taxon>
        <taxon>Suessiales</taxon>
        <taxon>Symbiodiniaceae</taxon>
        <taxon>Durusdinium</taxon>
    </lineage>
</organism>
<protein>
    <submittedName>
        <fullName evidence="4">Uncharacterized protein</fullName>
    </submittedName>
</protein>
<keyword evidence="3" id="KW-0732">Signal</keyword>
<reference evidence="4 5" key="1">
    <citation type="submission" date="2024-02" db="EMBL/GenBank/DDBJ databases">
        <authorList>
            <person name="Chen Y."/>
            <person name="Shah S."/>
            <person name="Dougan E. K."/>
            <person name="Thang M."/>
            <person name="Chan C."/>
        </authorList>
    </citation>
    <scope>NUCLEOTIDE SEQUENCE [LARGE SCALE GENOMIC DNA]</scope>
</reference>
<feature type="compositionally biased region" description="Acidic residues" evidence="1">
    <location>
        <begin position="333"/>
        <end position="342"/>
    </location>
</feature>
<evidence type="ECO:0000256" key="2">
    <source>
        <dbReference type="SAM" id="Phobius"/>
    </source>
</evidence>
<keyword evidence="2" id="KW-0472">Membrane</keyword>
<accession>A0ABP0MQ23</accession>
<dbReference type="EMBL" id="CAXAMM010022503">
    <property type="protein sequence ID" value="CAK9052134.1"/>
    <property type="molecule type" value="Genomic_DNA"/>
</dbReference>
<evidence type="ECO:0000313" key="5">
    <source>
        <dbReference type="Proteomes" id="UP001642464"/>
    </source>
</evidence>
<keyword evidence="5" id="KW-1185">Reference proteome</keyword>
<feature type="signal peptide" evidence="3">
    <location>
        <begin position="1"/>
        <end position="18"/>
    </location>
</feature>
<evidence type="ECO:0000256" key="1">
    <source>
        <dbReference type="SAM" id="MobiDB-lite"/>
    </source>
</evidence>
<feature type="compositionally biased region" description="Low complexity" evidence="1">
    <location>
        <begin position="157"/>
        <end position="168"/>
    </location>
</feature>
<sequence length="342" mass="36390">MAFALLVFLSLLVATTRAGSGCNEAADDPGPWVSQLDIEKTEEGFELQLHLVGGDVAASSTESVELTLSTKDKRKSFVLMKHNALKGGILEIRTEEDLLSGQAFFVQATLAEYNGNSHGPETLACQVRPQEPHRYSCLRVAEPKKASEGPLPSASSGGQDQQMQMQGMHHGTAGSGHEHPMHQGEHMQGMHGMHGTKGMHGSGMRGSTSMRGTAAPTASMMGAQQAPMAALPLSLGAVCTPGFGNCPAGSECKVYGREFTCQRPVASTVAKGSRMVLVGGLVLLVFLGVVAWLFRQLRVRSGRSFGSLPKVVGKANMDLSTMRPKGPAYQEASDSDEDYRVF</sequence>
<feature type="compositionally biased region" description="Basic and acidic residues" evidence="1">
    <location>
        <begin position="176"/>
        <end position="185"/>
    </location>
</feature>
<feature type="region of interest" description="Disordered" evidence="1">
    <location>
        <begin position="322"/>
        <end position="342"/>
    </location>
</feature>
<feature type="transmembrane region" description="Helical" evidence="2">
    <location>
        <begin position="275"/>
        <end position="294"/>
    </location>
</feature>
<name>A0ABP0MQ23_9DINO</name>
<evidence type="ECO:0000256" key="3">
    <source>
        <dbReference type="SAM" id="SignalP"/>
    </source>
</evidence>
<comment type="caution">
    <text evidence="4">The sequence shown here is derived from an EMBL/GenBank/DDBJ whole genome shotgun (WGS) entry which is preliminary data.</text>
</comment>
<feature type="region of interest" description="Disordered" evidence="1">
    <location>
        <begin position="142"/>
        <end position="214"/>
    </location>
</feature>
<feature type="chain" id="PRO_5046774048" evidence="3">
    <location>
        <begin position="19"/>
        <end position="342"/>
    </location>
</feature>
<gene>
    <name evidence="4" type="ORF">SCF082_LOCUS28549</name>
</gene>
<keyword evidence="2" id="KW-1133">Transmembrane helix</keyword>
<proteinExistence type="predicted"/>
<keyword evidence="2" id="KW-0812">Transmembrane</keyword>